<dbReference type="Gene3D" id="3.40.50.150">
    <property type="entry name" value="Vaccinia Virus protein VP39"/>
    <property type="match status" value="1"/>
</dbReference>
<evidence type="ECO:0000256" key="2">
    <source>
        <dbReference type="ARBA" id="ARBA00005369"/>
    </source>
</evidence>
<keyword evidence="8" id="KW-0949">S-adenosyl-L-methionine</keyword>
<dbReference type="InterPro" id="IPR000682">
    <property type="entry name" value="PCMT"/>
</dbReference>
<organism evidence="12 13">
    <name type="scientific">Catellatospora methionotrophica</name>
    <dbReference type="NCBI Taxonomy" id="121620"/>
    <lineage>
        <taxon>Bacteria</taxon>
        <taxon>Bacillati</taxon>
        <taxon>Actinomycetota</taxon>
        <taxon>Actinomycetes</taxon>
        <taxon>Micromonosporales</taxon>
        <taxon>Micromonosporaceae</taxon>
        <taxon>Catellatospora</taxon>
    </lineage>
</organism>
<name>A0A8J3LKI2_9ACTN</name>
<evidence type="ECO:0000256" key="7">
    <source>
        <dbReference type="ARBA" id="ARBA00022679"/>
    </source>
</evidence>
<dbReference type="Pfam" id="PF01135">
    <property type="entry name" value="PCMT"/>
    <property type="match status" value="1"/>
</dbReference>
<dbReference type="EMBL" id="BONJ01000030">
    <property type="protein sequence ID" value="GIG17304.1"/>
    <property type="molecule type" value="Genomic_DNA"/>
</dbReference>
<evidence type="ECO:0000256" key="4">
    <source>
        <dbReference type="ARBA" id="ARBA00013346"/>
    </source>
</evidence>
<comment type="subcellular location">
    <subcellularLocation>
        <location evidence="1">Cytoplasm</location>
    </subcellularLocation>
</comment>
<evidence type="ECO:0000256" key="11">
    <source>
        <dbReference type="ARBA" id="ARBA00031350"/>
    </source>
</evidence>
<dbReference type="GO" id="GO:0032259">
    <property type="term" value="P:methylation"/>
    <property type="evidence" value="ECO:0007669"/>
    <property type="project" value="UniProtKB-KW"/>
</dbReference>
<evidence type="ECO:0000256" key="3">
    <source>
        <dbReference type="ARBA" id="ARBA00011890"/>
    </source>
</evidence>
<dbReference type="PANTHER" id="PTHR11579:SF0">
    <property type="entry name" value="PROTEIN-L-ISOASPARTATE(D-ASPARTATE) O-METHYLTRANSFERASE"/>
    <property type="match status" value="1"/>
</dbReference>
<dbReference type="GO" id="GO:0004719">
    <property type="term" value="F:protein-L-isoaspartate (D-aspartate) O-methyltransferase activity"/>
    <property type="evidence" value="ECO:0007669"/>
    <property type="project" value="UniProtKB-EC"/>
</dbReference>
<dbReference type="AlphaFoldDB" id="A0A8J3LKI2"/>
<evidence type="ECO:0000313" key="13">
    <source>
        <dbReference type="Proteomes" id="UP000660339"/>
    </source>
</evidence>
<proteinExistence type="inferred from homology"/>
<comment type="caution">
    <text evidence="12">The sequence shown here is derived from an EMBL/GenBank/DDBJ whole genome shotgun (WGS) entry which is preliminary data.</text>
</comment>
<protein>
    <recommendedName>
        <fullName evidence="4">Protein-L-isoaspartate O-methyltransferase</fullName>
        <ecNumber evidence="3">2.1.1.77</ecNumber>
    </recommendedName>
    <alternativeName>
        <fullName evidence="11">L-isoaspartyl protein carboxyl methyltransferase</fullName>
    </alternativeName>
    <alternativeName>
        <fullName evidence="9">Protein L-isoaspartyl methyltransferase</fullName>
    </alternativeName>
    <alternativeName>
        <fullName evidence="10">Protein-beta-aspartate methyltransferase</fullName>
    </alternativeName>
</protein>
<dbReference type="RefSeq" id="WP_166380985.1">
    <property type="nucleotide sequence ID" value="NZ_BAAATT010000030.1"/>
</dbReference>
<evidence type="ECO:0000256" key="8">
    <source>
        <dbReference type="ARBA" id="ARBA00022691"/>
    </source>
</evidence>
<accession>A0A8J3LKI2</accession>
<dbReference type="CDD" id="cd02440">
    <property type="entry name" value="AdoMet_MTases"/>
    <property type="match status" value="1"/>
</dbReference>
<dbReference type="PANTHER" id="PTHR11579">
    <property type="entry name" value="PROTEIN-L-ISOASPARTATE O-METHYLTRANSFERASE"/>
    <property type="match status" value="1"/>
</dbReference>
<keyword evidence="7" id="KW-0808">Transferase</keyword>
<dbReference type="SUPFAM" id="SSF53335">
    <property type="entry name" value="S-adenosyl-L-methionine-dependent methyltransferases"/>
    <property type="match status" value="1"/>
</dbReference>
<reference evidence="12" key="1">
    <citation type="submission" date="2021-01" db="EMBL/GenBank/DDBJ databases">
        <title>Whole genome shotgun sequence of Catellatospora methionotrophica NBRC 14553.</title>
        <authorList>
            <person name="Komaki H."/>
            <person name="Tamura T."/>
        </authorList>
    </citation>
    <scope>NUCLEOTIDE SEQUENCE</scope>
    <source>
        <strain evidence="12">NBRC 14553</strain>
    </source>
</reference>
<keyword evidence="5" id="KW-0963">Cytoplasm</keyword>
<gene>
    <name evidence="12" type="primary">pcm</name>
    <name evidence="12" type="ORF">Cme02nite_56360</name>
</gene>
<evidence type="ECO:0000256" key="6">
    <source>
        <dbReference type="ARBA" id="ARBA00022603"/>
    </source>
</evidence>
<evidence type="ECO:0000256" key="5">
    <source>
        <dbReference type="ARBA" id="ARBA00022490"/>
    </source>
</evidence>
<keyword evidence="13" id="KW-1185">Reference proteome</keyword>
<dbReference type="Proteomes" id="UP000660339">
    <property type="component" value="Unassembled WGS sequence"/>
</dbReference>
<dbReference type="InterPro" id="IPR029063">
    <property type="entry name" value="SAM-dependent_MTases_sf"/>
</dbReference>
<dbReference type="GO" id="GO:0005737">
    <property type="term" value="C:cytoplasm"/>
    <property type="evidence" value="ECO:0007669"/>
    <property type="project" value="UniProtKB-SubCell"/>
</dbReference>
<evidence type="ECO:0000256" key="9">
    <source>
        <dbReference type="ARBA" id="ARBA00030757"/>
    </source>
</evidence>
<evidence type="ECO:0000256" key="1">
    <source>
        <dbReference type="ARBA" id="ARBA00004496"/>
    </source>
</evidence>
<evidence type="ECO:0000313" key="12">
    <source>
        <dbReference type="EMBL" id="GIG17304.1"/>
    </source>
</evidence>
<comment type="similarity">
    <text evidence="2">Belongs to the methyltransferase superfamily. L-isoaspartyl/D-aspartyl protein methyltransferase family.</text>
</comment>
<dbReference type="EC" id="2.1.1.77" evidence="3"/>
<evidence type="ECO:0000256" key="10">
    <source>
        <dbReference type="ARBA" id="ARBA00031323"/>
    </source>
</evidence>
<sequence>MNTWQQHAAELTQELTRKGALAPSWRDAFASTPRHVFVPSFYDDDNNRVGADSPAGLAAVYADDSLVTQVASHPGGDFLWPTSSSTRPSLMAQMLGLLDVNDEQTVLEVGTGTGYNAALLCHRLGDRNVTSIDIDAGLVEAARARLAGIGFYPYLFVGDGAQGVAQRAPFGRIIATAGVAAIPPAWIGQLADDGVIVADIRGELASALIVATKNGPHQVRGRFHDIPGHFMWLRARPDHPLRHGADPATTFDFTDPQHATTDMPADAFDSREFRFLLQLAVPGLGPISSHLPEGGEGVFLRAEDDCSWVQYRPGDDNGKATVIYGGPRQLWPQVEDTWQRWSRWQYPGIRRFGMTAFDDGRRQIWLDHDYAVVL</sequence>
<keyword evidence="6" id="KW-0489">Methyltransferase</keyword>